<feature type="transmembrane region" description="Helical" evidence="1">
    <location>
        <begin position="40"/>
        <end position="58"/>
    </location>
</feature>
<keyword evidence="1" id="KW-1133">Transmembrane helix</keyword>
<gene>
    <name evidence="2" type="ORF">SV7mr_27810</name>
</gene>
<feature type="transmembrane region" description="Helical" evidence="1">
    <location>
        <begin position="195"/>
        <end position="216"/>
    </location>
</feature>
<feature type="transmembrane region" description="Helical" evidence="1">
    <location>
        <begin position="117"/>
        <end position="142"/>
    </location>
</feature>
<dbReference type="EMBL" id="CP036272">
    <property type="protein sequence ID" value="QDT60261.1"/>
    <property type="molecule type" value="Genomic_DNA"/>
</dbReference>
<organism evidence="2 3">
    <name type="scientific">Stieleria bergensis</name>
    <dbReference type="NCBI Taxonomy" id="2528025"/>
    <lineage>
        <taxon>Bacteria</taxon>
        <taxon>Pseudomonadati</taxon>
        <taxon>Planctomycetota</taxon>
        <taxon>Planctomycetia</taxon>
        <taxon>Pirellulales</taxon>
        <taxon>Pirellulaceae</taxon>
        <taxon>Stieleria</taxon>
    </lineage>
</organism>
<evidence type="ECO:0000256" key="1">
    <source>
        <dbReference type="SAM" id="Phobius"/>
    </source>
</evidence>
<feature type="transmembrane region" description="Helical" evidence="1">
    <location>
        <begin position="70"/>
        <end position="90"/>
    </location>
</feature>
<feature type="transmembrane region" description="Helical" evidence="1">
    <location>
        <begin position="299"/>
        <end position="316"/>
    </location>
</feature>
<feature type="transmembrane region" description="Helical" evidence="1">
    <location>
        <begin position="322"/>
        <end position="342"/>
    </location>
</feature>
<name>A0A517SW15_9BACT</name>
<feature type="transmembrane region" description="Helical" evidence="1">
    <location>
        <begin position="228"/>
        <end position="249"/>
    </location>
</feature>
<feature type="transmembrane region" description="Helical" evidence="1">
    <location>
        <begin position="481"/>
        <end position="502"/>
    </location>
</feature>
<keyword evidence="3" id="KW-1185">Reference proteome</keyword>
<dbReference type="OrthoDB" id="223973at2"/>
<dbReference type="AlphaFoldDB" id="A0A517SW15"/>
<evidence type="ECO:0000313" key="2">
    <source>
        <dbReference type="EMBL" id="QDT60261.1"/>
    </source>
</evidence>
<feature type="transmembrane region" description="Helical" evidence="1">
    <location>
        <begin position="362"/>
        <end position="386"/>
    </location>
</feature>
<feature type="transmembrane region" description="Helical" evidence="1">
    <location>
        <begin position="424"/>
        <end position="445"/>
    </location>
</feature>
<feature type="transmembrane region" description="Helical" evidence="1">
    <location>
        <begin position="392"/>
        <end position="412"/>
    </location>
</feature>
<feature type="transmembrane region" description="Helical" evidence="1">
    <location>
        <begin position="166"/>
        <end position="188"/>
    </location>
</feature>
<dbReference type="Proteomes" id="UP000315003">
    <property type="component" value="Chromosome"/>
</dbReference>
<evidence type="ECO:0000313" key="3">
    <source>
        <dbReference type="Proteomes" id="UP000315003"/>
    </source>
</evidence>
<sequence length="800" mass="87845">MATDVPLTPKVSTPRAAVSPAGHSANHWLIWKEIRQLKPLLVLLVSLTLAMIVFQQVVELLATSQPPNFSGHLILLMPMLFAIGAGPMLVSQEWSTKSMYWLRTLPISANRIITTKWLVGLISLVAIWIISLTMAALTGVTFTERVQQSAMQTTESFVADLYRSNVVQLLLVGSLYLLTSGYFVGWWIRDQVLTLVALIAAIFFPIVVWAITQAIFDPNEGQEPSATSLLAMLIGATVIATGLMYGLGVRALNPLGAPRFGLASENAAAVPHATTVAATPRFGSSFVAMVWQIIWGARLKYAIVVGALGLAILLQYSSAQGARAFAVMIAGLSFFGLASLSFQGTSGRQSIRFLSQRGVSPLQAYAAIHAVPMAIICTLFLGYSLWYASSPAQWGASASPIAMLGLVLTAYGMCQWFSQFSSNLFISSIGGPIIAFLLTISLIFMPQVGTPFVVVGLLAVLPYLATAMMMRRFMDGGDRQLSTVLLCSFAVLIFLVPTGFAINAVRSAPRMTDAERLSFIENGQREFRRRRSHKQLVPMSVMEPRDSDQDSLNGAPRGDRVSAYALRADLQIPNDHALLSDSGLYRSSTFSYAQPNTSRTSLVQSWLDICGHKITAYLSAPADQNWDELKPWVVGSGRMIGGLRRSDMLQSQADADALSALWVLALQEPEFDSRRQTQEIAELVEAIGTRRSRAQARKHALYCQFHRSLGGQDQFLGGRDRLFPTPSLENYPAELIHWVQPRLQQFMYKELLQKITAAENNQPFQPNPERTTSQDTDFLRLSSLWGGQWESLSPATRVAP</sequence>
<accession>A0A517SW15</accession>
<feature type="transmembrane region" description="Helical" evidence="1">
    <location>
        <begin position="451"/>
        <end position="469"/>
    </location>
</feature>
<dbReference type="RefSeq" id="WP_145272664.1">
    <property type="nucleotide sequence ID" value="NZ_CP036272.1"/>
</dbReference>
<keyword evidence="1" id="KW-0472">Membrane</keyword>
<reference evidence="2 3" key="1">
    <citation type="submission" date="2019-02" db="EMBL/GenBank/DDBJ databases">
        <title>Deep-cultivation of Planctomycetes and their phenomic and genomic characterization uncovers novel biology.</title>
        <authorList>
            <person name="Wiegand S."/>
            <person name="Jogler M."/>
            <person name="Boedeker C."/>
            <person name="Pinto D."/>
            <person name="Vollmers J."/>
            <person name="Rivas-Marin E."/>
            <person name="Kohn T."/>
            <person name="Peeters S.H."/>
            <person name="Heuer A."/>
            <person name="Rast P."/>
            <person name="Oberbeckmann S."/>
            <person name="Bunk B."/>
            <person name="Jeske O."/>
            <person name="Meyerdierks A."/>
            <person name="Storesund J.E."/>
            <person name="Kallscheuer N."/>
            <person name="Luecker S."/>
            <person name="Lage O.M."/>
            <person name="Pohl T."/>
            <person name="Merkel B.J."/>
            <person name="Hornburger P."/>
            <person name="Mueller R.-W."/>
            <person name="Bruemmer F."/>
            <person name="Labrenz M."/>
            <person name="Spormann A.M."/>
            <person name="Op den Camp H."/>
            <person name="Overmann J."/>
            <person name="Amann R."/>
            <person name="Jetten M.S.M."/>
            <person name="Mascher T."/>
            <person name="Medema M.H."/>
            <person name="Devos D.P."/>
            <person name="Kaster A.-K."/>
            <person name="Ovreas L."/>
            <person name="Rohde M."/>
            <person name="Galperin M.Y."/>
            <person name="Jogler C."/>
        </authorList>
    </citation>
    <scope>NUCLEOTIDE SEQUENCE [LARGE SCALE GENOMIC DNA]</scope>
    <source>
        <strain evidence="2 3">SV_7m_r</strain>
    </source>
</reference>
<proteinExistence type="predicted"/>
<keyword evidence="1" id="KW-0812">Transmembrane</keyword>
<protein>
    <submittedName>
        <fullName evidence="2">ABC-2 family transporter protein</fullName>
    </submittedName>
</protein>